<feature type="transmembrane region" description="Helical" evidence="1">
    <location>
        <begin position="66"/>
        <end position="84"/>
    </location>
</feature>
<keyword evidence="1" id="KW-0812">Transmembrane</keyword>
<feature type="transmembrane region" description="Helical" evidence="1">
    <location>
        <begin position="175"/>
        <end position="199"/>
    </location>
</feature>
<feature type="transmembrane region" description="Helical" evidence="1">
    <location>
        <begin position="12"/>
        <end position="31"/>
    </location>
</feature>
<name>A0ABR6Y541_9FLAO</name>
<accession>A0ABR6Y541</accession>
<feature type="transmembrane region" description="Helical" evidence="1">
    <location>
        <begin position="143"/>
        <end position="163"/>
    </location>
</feature>
<feature type="transmembrane region" description="Helical" evidence="1">
    <location>
        <begin position="239"/>
        <end position="258"/>
    </location>
</feature>
<feature type="transmembrane region" description="Helical" evidence="1">
    <location>
        <begin position="211"/>
        <end position="227"/>
    </location>
</feature>
<protein>
    <submittedName>
        <fullName evidence="3">DMT family transporter</fullName>
    </submittedName>
</protein>
<feature type="domain" description="EamA" evidence="2">
    <location>
        <begin position="146"/>
        <end position="283"/>
    </location>
</feature>
<keyword evidence="1" id="KW-0472">Membrane</keyword>
<gene>
    <name evidence="3" type="ORF">H6H04_15780</name>
</gene>
<comment type="caution">
    <text evidence="3">The sequence shown here is derived from an EMBL/GenBank/DDBJ whole genome shotgun (WGS) entry which is preliminary data.</text>
</comment>
<dbReference type="PANTHER" id="PTHR22911:SF79">
    <property type="entry name" value="MOBA-LIKE NTP TRANSFERASE DOMAIN-CONTAINING PROTEIN"/>
    <property type="match status" value="1"/>
</dbReference>
<dbReference type="Proteomes" id="UP000607435">
    <property type="component" value="Unassembled WGS sequence"/>
</dbReference>
<sequence>MPNAKLKHYLHLHFLVFIAGFTAILGELITIGSLQLVWYRMAIAGVLMFIYIKFIRLNIKITKKTFLQFLAAGVIIALHWVTFFEAINQANVSIALAMFSSGAFFASFIEPIFFKRRILGYEIVFGIIVILGVFLITSSELGYINGIVLGLLSALFSTLFAVINGRFIERFSATVISFYEFISGVVFLTIFILFSGVSFNAEFFDLSNNDWLYIFILASVCTAYAFIGSVDVMRYISPFTVILSYNLEPIYGIALALFLFPETEKMSPQFYIGAILIIVTVLFDAIFKNYKRRRNKTNLTD</sequence>
<dbReference type="EMBL" id="JACOME010000007">
    <property type="protein sequence ID" value="MBC3847857.1"/>
    <property type="molecule type" value="Genomic_DNA"/>
</dbReference>
<proteinExistence type="predicted"/>
<evidence type="ECO:0000313" key="4">
    <source>
        <dbReference type="Proteomes" id="UP000607435"/>
    </source>
</evidence>
<organism evidence="3 4">
    <name type="scientific">Winogradskyella echinorum</name>
    <dbReference type="NCBI Taxonomy" id="538189"/>
    <lineage>
        <taxon>Bacteria</taxon>
        <taxon>Pseudomonadati</taxon>
        <taxon>Bacteroidota</taxon>
        <taxon>Flavobacteriia</taxon>
        <taxon>Flavobacteriales</taxon>
        <taxon>Flavobacteriaceae</taxon>
        <taxon>Winogradskyella</taxon>
    </lineage>
</organism>
<dbReference type="InterPro" id="IPR000620">
    <property type="entry name" value="EamA_dom"/>
</dbReference>
<feature type="transmembrane region" description="Helical" evidence="1">
    <location>
        <begin position="37"/>
        <end position="54"/>
    </location>
</feature>
<dbReference type="InterPro" id="IPR037185">
    <property type="entry name" value="EmrE-like"/>
</dbReference>
<dbReference type="Pfam" id="PF00892">
    <property type="entry name" value="EamA"/>
    <property type="match status" value="2"/>
</dbReference>
<dbReference type="SUPFAM" id="SSF103481">
    <property type="entry name" value="Multidrug resistance efflux transporter EmrE"/>
    <property type="match status" value="2"/>
</dbReference>
<feature type="domain" description="EamA" evidence="2">
    <location>
        <begin position="15"/>
        <end position="137"/>
    </location>
</feature>
<feature type="transmembrane region" description="Helical" evidence="1">
    <location>
        <begin position="270"/>
        <end position="287"/>
    </location>
</feature>
<evidence type="ECO:0000259" key="2">
    <source>
        <dbReference type="Pfam" id="PF00892"/>
    </source>
</evidence>
<dbReference type="RefSeq" id="WP_186846960.1">
    <property type="nucleotide sequence ID" value="NZ_JACOME010000007.1"/>
</dbReference>
<keyword evidence="4" id="KW-1185">Reference proteome</keyword>
<feature type="transmembrane region" description="Helical" evidence="1">
    <location>
        <begin position="90"/>
        <end position="109"/>
    </location>
</feature>
<dbReference type="PANTHER" id="PTHR22911">
    <property type="entry name" value="ACYL-MALONYL CONDENSING ENZYME-RELATED"/>
    <property type="match status" value="1"/>
</dbReference>
<feature type="transmembrane region" description="Helical" evidence="1">
    <location>
        <begin position="118"/>
        <end position="137"/>
    </location>
</feature>
<evidence type="ECO:0000313" key="3">
    <source>
        <dbReference type="EMBL" id="MBC3847857.1"/>
    </source>
</evidence>
<evidence type="ECO:0000256" key="1">
    <source>
        <dbReference type="SAM" id="Phobius"/>
    </source>
</evidence>
<reference evidence="3 4" key="1">
    <citation type="submission" date="2020-08" db="EMBL/GenBank/DDBJ databases">
        <title>Winogradskyella ouciana sp. nov., isolated from the hadal seawater of the Mariana Trench.</title>
        <authorList>
            <person name="He X."/>
        </authorList>
    </citation>
    <scope>NUCLEOTIDE SEQUENCE [LARGE SCALE GENOMIC DNA]</scope>
    <source>
        <strain evidence="3 4">KCTC 22026</strain>
    </source>
</reference>
<keyword evidence="1" id="KW-1133">Transmembrane helix</keyword>